<evidence type="ECO:0000259" key="6">
    <source>
        <dbReference type="Pfam" id="PF00676"/>
    </source>
</evidence>
<name>A0A235CNV9_9GAMM</name>
<dbReference type="EC" id="1.2.4.4" evidence="4"/>
<accession>A0A235CNV9</accession>
<evidence type="ECO:0000313" key="9">
    <source>
        <dbReference type="Proteomes" id="UP000243640"/>
    </source>
</evidence>
<dbReference type="SUPFAM" id="SSF52518">
    <property type="entry name" value="Thiamin diphosphate-binding fold (THDP-binding)"/>
    <property type="match status" value="1"/>
</dbReference>
<dbReference type="FunFam" id="3.40.50.970:FF:000055">
    <property type="entry name" value="2-oxoisovalerate dehydrogenase subunit alpha"/>
    <property type="match status" value="1"/>
</dbReference>
<dbReference type="GO" id="GO:0003863">
    <property type="term" value="F:branched-chain 2-oxo acid dehydrogenase activity"/>
    <property type="evidence" value="ECO:0007669"/>
    <property type="project" value="UniProtKB-EC"/>
</dbReference>
<organism evidence="7 9">
    <name type="scientific">Oceanimonas baumannii</name>
    <dbReference type="NCBI Taxonomy" id="129578"/>
    <lineage>
        <taxon>Bacteria</taxon>
        <taxon>Pseudomonadati</taxon>
        <taxon>Pseudomonadota</taxon>
        <taxon>Gammaproteobacteria</taxon>
        <taxon>Aeromonadales</taxon>
        <taxon>Aeromonadaceae</taxon>
        <taxon>Oceanimonas</taxon>
    </lineage>
</organism>
<dbReference type="Proteomes" id="UP000243640">
    <property type="component" value="Unassembled WGS sequence"/>
</dbReference>
<sequence>MTNPNNATITLVHRVRFVDGHGLTIPTFRLLKDDGHLYADASAPDIDKEQALAMYHSMLATRLLDERMLAAQRQGRISFYLQSLGEEAQAVASAAALDPQDMILAQYREQGALLHRGFPLDQVMDQLFATEDDLGRGRQMPVHYGSRALNFMTISSPLATQIPQATGVAYAQRLAGEQAITLCYFGEGAASEGDFHAGLNMAAVLKTPVIFFCRNNGYAISTPASEQFVGDGIASRAVGYGIRTLRVDGADALAVYEATRQARQLMLEESQPVLIEAMSYRLGAHSSSDDPSGYRSKAEEERWRKRDPVGRYRLWLQHQGWLSENEDRRRSDALRRDILETMKQAEKKPKPPLESLIEDVYYRPPARLKRQLEQLKQQPGTHAGPEADKQGGAR</sequence>
<evidence type="ECO:0000313" key="10">
    <source>
        <dbReference type="Proteomes" id="UP000295058"/>
    </source>
</evidence>
<evidence type="ECO:0000256" key="5">
    <source>
        <dbReference type="SAM" id="MobiDB-lite"/>
    </source>
</evidence>
<dbReference type="RefSeq" id="WP_094276703.1">
    <property type="nucleotide sequence ID" value="NZ_NQJF01000001.1"/>
</dbReference>
<evidence type="ECO:0000256" key="1">
    <source>
        <dbReference type="ARBA" id="ARBA00001964"/>
    </source>
</evidence>
<keyword evidence="10" id="KW-1185">Reference proteome</keyword>
<comment type="similarity">
    <text evidence="4">Belongs to the BCKDHA family.</text>
</comment>
<gene>
    <name evidence="7" type="ORF">B6S09_01390</name>
    <name evidence="8" type="ORF">LY04_00133</name>
</gene>
<dbReference type="InterPro" id="IPR029061">
    <property type="entry name" value="THDP-binding"/>
</dbReference>
<dbReference type="OrthoDB" id="9766715at2"/>
<evidence type="ECO:0000256" key="3">
    <source>
        <dbReference type="ARBA" id="ARBA00023052"/>
    </source>
</evidence>
<feature type="region of interest" description="Disordered" evidence="5">
    <location>
        <begin position="283"/>
        <end position="302"/>
    </location>
</feature>
<dbReference type="CDD" id="cd02000">
    <property type="entry name" value="TPP_E1_PDC_ADC_BCADC"/>
    <property type="match status" value="1"/>
</dbReference>
<reference evidence="7 9" key="1">
    <citation type="submission" date="2017-08" db="EMBL/GenBank/DDBJ databases">
        <title>Draft Genome Sequence of the Marine Bacterium Oceanimonas baumannii ATCC 700832.</title>
        <authorList>
            <person name="Mcclelland W.D."/>
            <person name="Brennan M.A."/>
            <person name="Trachtenberg A.M."/>
            <person name="Maclea K.S."/>
        </authorList>
    </citation>
    <scope>NUCLEOTIDE SEQUENCE [LARGE SCALE GENOMIC DNA]</scope>
    <source>
        <strain evidence="7 9">ATCC 700832</strain>
    </source>
</reference>
<dbReference type="InterPro" id="IPR050771">
    <property type="entry name" value="Alpha-ketoacid_DH_E1_comp"/>
</dbReference>
<dbReference type="Proteomes" id="UP000295058">
    <property type="component" value="Unassembled WGS sequence"/>
</dbReference>
<feature type="compositionally biased region" description="Basic and acidic residues" evidence="5">
    <location>
        <begin position="385"/>
        <end position="394"/>
    </location>
</feature>
<reference evidence="8 10" key="2">
    <citation type="submission" date="2019-03" db="EMBL/GenBank/DDBJ databases">
        <title>Genomic Encyclopedia of Archaeal and Bacterial Type Strains, Phase II (KMG-II): from individual species to whole genera.</title>
        <authorList>
            <person name="Goeker M."/>
        </authorList>
    </citation>
    <scope>NUCLEOTIDE SEQUENCE [LARGE SCALE GENOMIC DNA]</scope>
    <source>
        <strain evidence="8 10">DSM 15594</strain>
    </source>
</reference>
<feature type="domain" description="Dehydrogenase E1 component" evidence="6">
    <location>
        <begin position="56"/>
        <end position="353"/>
    </location>
</feature>
<dbReference type="Pfam" id="PF00676">
    <property type="entry name" value="E1_dh"/>
    <property type="match status" value="1"/>
</dbReference>
<dbReference type="AlphaFoldDB" id="A0A235CNV9"/>
<protein>
    <recommendedName>
        <fullName evidence="4">2-oxoisovalerate dehydrogenase subunit alpha</fullName>
        <ecNumber evidence="4">1.2.4.4</ecNumber>
    </recommendedName>
    <alternativeName>
        <fullName evidence="4">Branched-chain alpha-keto acid dehydrogenase E1 component alpha chain</fullName>
    </alternativeName>
</protein>
<evidence type="ECO:0000256" key="4">
    <source>
        <dbReference type="RuleBase" id="RU365014"/>
    </source>
</evidence>
<dbReference type="Gene3D" id="3.40.50.970">
    <property type="match status" value="1"/>
</dbReference>
<keyword evidence="2 4" id="KW-0560">Oxidoreductase</keyword>
<dbReference type="EMBL" id="SODO01000001">
    <property type="protein sequence ID" value="TDW62082.1"/>
    <property type="molecule type" value="Genomic_DNA"/>
</dbReference>
<comment type="function">
    <text evidence="4">The branched-chain alpha-keto dehydrogenase complex catalyzes the overall conversion of alpha-keto acids to acyl-CoA and CO(2). It contains multiple copies of three enzymatic components: branched-chain alpha-keto acid decarboxylase (E1), lipoamide acyltransferase (E2) and lipoamide dehydrogenase (E3).</text>
</comment>
<evidence type="ECO:0000313" key="7">
    <source>
        <dbReference type="EMBL" id="OYD26262.1"/>
    </source>
</evidence>
<proteinExistence type="inferred from homology"/>
<dbReference type="InterPro" id="IPR001017">
    <property type="entry name" value="DH_E1"/>
</dbReference>
<evidence type="ECO:0000256" key="2">
    <source>
        <dbReference type="ARBA" id="ARBA00023002"/>
    </source>
</evidence>
<comment type="cofactor">
    <cofactor evidence="1 4">
        <name>thiamine diphosphate</name>
        <dbReference type="ChEBI" id="CHEBI:58937"/>
    </cofactor>
</comment>
<keyword evidence="3 4" id="KW-0786">Thiamine pyrophosphate</keyword>
<comment type="caution">
    <text evidence="7">The sequence shown here is derived from an EMBL/GenBank/DDBJ whole genome shotgun (WGS) entry which is preliminary data.</text>
</comment>
<dbReference type="PANTHER" id="PTHR43380">
    <property type="entry name" value="2-OXOISOVALERATE DEHYDROGENASE SUBUNIT ALPHA, MITOCHONDRIAL"/>
    <property type="match status" value="1"/>
</dbReference>
<feature type="region of interest" description="Disordered" evidence="5">
    <location>
        <begin position="368"/>
        <end position="394"/>
    </location>
</feature>
<dbReference type="GO" id="GO:0009083">
    <property type="term" value="P:branched-chain amino acid catabolic process"/>
    <property type="evidence" value="ECO:0007669"/>
    <property type="project" value="TreeGrafter"/>
</dbReference>
<dbReference type="EMBL" id="NQJF01000001">
    <property type="protein sequence ID" value="OYD26262.1"/>
    <property type="molecule type" value="Genomic_DNA"/>
</dbReference>
<evidence type="ECO:0000313" key="8">
    <source>
        <dbReference type="EMBL" id="TDW62082.1"/>
    </source>
</evidence>
<comment type="catalytic activity">
    <reaction evidence="4">
        <text>N(6)-[(R)-lipoyl]-L-lysyl-[protein] + 3-methyl-2-oxobutanoate + H(+) = N(6)-[(R)-S(8)-2-methylpropanoyldihydrolipoyl]-L-lysyl-[protein] + CO2</text>
        <dbReference type="Rhea" id="RHEA:13457"/>
        <dbReference type="Rhea" id="RHEA-COMP:10474"/>
        <dbReference type="Rhea" id="RHEA-COMP:10497"/>
        <dbReference type="ChEBI" id="CHEBI:11851"/>
        <dbReference type="ChEBI" id="CHEBI:15378"/>
        <dbReference type="ChEBI" id="CHEBI:16526"/>
        <dbReference type="ChEBI" id="CHEBI:83099"/>
        <dbReference type="ChEBI" id="CHEBI:83142"/>
        <dbReference type="EC" id="1.2.4.4"/>
    </reaction>
</comment>
<dbReference type="PANTHER" id="PTHR43380:SF1">
    <property type="entry name" value="2-OXOISOVALERATE DEHYDROGENASE SUBUNIT ALPHA, MITOCHONDRIAL"/>
    <property type="match status" value="1"/>
</dbReference>